<feature type="compositionally biased region" description="Basic and acidic residues" evidence="1">
    <location>
        <begin position="24"/>
        <end position="36"/>
    </location>
</feature>
<reference evidence="2 3" key="1">
    <citation type="journal article" date="2011" name="J. Bacteriol.">
        <title>Whole genome sequence of the rifamycin B-producing strain Amycolatopsis mediterranei S699.</title>
        <authorList>
            <person name="Verma M."/>
            <person name="Kaur J."/>
            <person name="Kumar M."/>
            <person name="Kumari K."/>
            <person name="Saxena A."/>
            <person name="Anand S."/>
            <person name="Nigam A."/>
            <person name="Ravi V."/>
            <person name="Raghuvanshi S."/>
            <person name="Khurana P."/>
            <person name="Tyagi A.K."/>
            <person name="Khurana J.P."/>
            <person name="Lal R."/>
        </authorList>
    </citation>
    <scope>NUCLEOTIDE SEQUENCE [LARGE SCALE GENOMIC DNA]</scope>
    <source>
        <strain evidence="2 3">S699</strain>
    </source>
</reference>
<dbReference type="EMBL" id="CP002896">
    <property type="protein sequence ID" value="AEK46490.1"/>
    <property type="molecule type" value="Genomic_DNA"/>
</dbReference>
<dbReference type="AlphaFoldDB" id="A0A9R0P579"/>
<proteinExistence type="predicted"/>
<dbReference type="KEGG" id="amn:RAM_40115"/>
<protein>
    <submittedName>
        <fullName evidence="2">Uncharacterized protein</fullName>
    </submittedName>
</protein>
<name>A0A9R0P579_AMYMS</name>
<organism evidence="2 3">
    <name type="scientific">Amycolatopsis mediterranei (strain S699)</name>
    <name type="common">Nocardia mediterranei</name>
    <dbReference type="NCBI Taxonomy" id="713604"/>
    <lineage>
        <taxon>Bacteria</taxon>
        <taxon>Bacillati</taxon>
        <taxon>Actinomycetota</taxon>
        <taxon>Actinomycetes</taxon>
        <taxon>Pseudonocardiales</taxon>
        <taxon>Pseudonocardiaceae</taxon>
        <taxon>Amycolatopsis</taxon>
    </lineage>
</organism>
<keyword evidence="3" id="KW-1185">Reference proteome</keyword>
<dbReference type="Proteomes" id="UP000006138">
    <property type="component" value="Chromosome"/>
</dbReference>
<evidence type="ECO:0000313" key="3">
    <source>
        <dbReference type="Proteomes" id="UP000006138"/>
    </source>
</evidence>
<evidence type="ECO:0000313" key="2">
    <source>
        <dbReference type="EMBL" id="AEK46490.1"/>
    </source>
</evidence>
<feature type="region of interest" description="Disordered" evidence="1">
    <location>
        <begin position="22"/>
        <end position="62"/>
    </location>
</feature>
<sequence length="62" mass="6564">MEAFSAVFAIWLPSPYSSNIEIRGCGDRPVDPDRLTKLNRPGFGRDSLPGSGDQAGQVAGAD</sequence>
<evidence type="ECO:0000256" key="1">
    <source>
        <dbReference type="SAM" id="MobiDB-lite"/>
    </source>
</evidence>
<accession>A0A9R0P579</accession>
<gene>
    <name evidence="2" type="ordered locus">RAM_40115</name>
</gene>